<dbReference type="PANTHER" id="PTHR43397:SF1">
    <property type="entry name" value="ERGOTHIONEINE BIOSYNTHESIS PROTEIN 1"/>
    <property type="match status" value="1"/>
</dbReference>
<keyword evidence="5" id="KW-1185">Reference proteome</keyword>
<keyword evidence="1 4" id="KW-0489">Methyltransferase</keyword>
<dbReference type="Gene3D" id="3.40.50.150">
    <property type="entry name" value="Vaccinia Virus protein VP39"/>
    <property type="match status" value="1"/>
</dbReference>
<dbReference type="EC" id="2.1.1.44" evidence="4"/>
<dbReference type="OrthoDB" id="5289726at2"/>
<feature type="domain" description="Histidine-specific methyltransferase SAM-dependent" evidence="3">
    <location>
        <begin position="33"/>
        <end position="329"/>
    </location>
</feature>
<dbReference type="SUPFAM" id="SSF53335">
    <property type="entry name" value="S-adenosyl-L-methionine-dependent methyltransferases"/>
    <property type="match status" value="1"/>
</dbReference>
<keyword evidence="2 4" id="KW-0808">Transferase</keyword>
<gene>
    <name evidence="4" type="primary">egtD</name>
    <name evidence="4" type="ORF">soil367_05945</name>
</gene>
<dbReference type="EMBL" id="CP031093">
    <property type="protein sequence ID" value="QCF25507.1"/>
    <property type="molecule type" value="Genomic_DNA"/>
</dbReference>
<evidence type="ECO:0000256" key="1">
    <source>
        <dbReference type="ARBA" id="ARBA00022603"/>
    </source>
</evidence>
<dbReference type="GO" id="GO:0032259">
    <property type="term" value="P:methylation"/>
    <property type="evidence" value="ECO:0007669"/>
    <property type="project" value="UniProtKB-KW"/>
</dbReference>
<protein>
    <submittedName>
        <fullName evidence="4">L-histidine N(Alpha)-methyltransferase</fullName>
        <ecNumber evidence="4">2.1.1.44</ecNumber>
    </submittedName>
</protein>
<dbReference type="KEGG" id="hmi:soil367_05945"/>
<dbReference type="InterPro" id="IPR029063">
    <property type="entry name" value="SAM-dependent_MTases_sf"/>
</dbReference>
<organism evidence="4 5">
    <name type="scientific">Hydrocarboniclastica marina</name>
    <dbReference type="NCBI Taxonomy" id="2259620"/>
    <lineage>
        <taxon>Bacteria</taxon>
        <taxon>Pseudomonadati</taxon>
        <taxon>Pseudomonadota</taxon>
        <taxon>Gammaproteobacteria</taxon>
        <taxon>Alteromonadales</taxon>
        <taxon>Alteromonadaceae</taxon>
        <taxon>Hydrocarboniclastica</taxon>
    </lineage>
</organism>
<dbReference type="InterPro" id="IPR017804">
    <property type="entry name" value="MeTrfase_EgtD-like"/>
</dbReference>
<dbReference type="NCBIfam" id="TIGR03438">
    <property type="entry name" value="egtD_ergothio"/>
    <property type="match status" value="1"/>
</dbReference>
<dbReference type="GO" id="GO:0052706">
    <property type="term" value="F:L-histidine N(alpha)-methyltransferase activity"/>
    <property type="evidence" value="ECO:0007669"/>
    <property type="project" value="UniProtKB-EC"/>
</dbReference>
<name>A0A4P7XI19_9ALTE</name>
<evidence type="ECO:0000313" key="4">
    <source>
        <dbReference type="EMBL" id="QCF25507.1"/>
    </source>
</evidence>
<dbReference type="InterPro" id="IPR051128">
    <property type="entry name" value="EgtD_Methyltrsf_superfamily"/>
</dbReference>
<reference evidence="4 5" key="1">
    <citation type="submission" date="2018-07" db="EMBL/GenBank/DDBJ databases">
        <title>Marsedoiliclastica nanhaica gen. nov. sp. nov., a novel marine hydrocarbonoclastic bacterium isolated from an in-situ enriched hydrocarbon-degrading consortium in deep-sea sediment.</title>
        <authorList>
            <person name="Dong C."/>
            <person name="Ma T."/>
            <person name="Liu R."/>
            <person name="Shao Z."/>
        </authorList>
    </citation>
    <scope>NUCLEOTIDE SEQUENCE [LARGE SCALE GENOMIC DNA]</scope>
    <source>
        <strain evidence="5">soil36-7</strain>
    </source>
</reference>
<dbReference type="InterPro" id="IPR035094">
    <property type="entry name" value="EgtD"/>
</dbReference>
<evidence type="ECO:0000256" key="2">
    <source>
        <dbReference type="ARBA" id="ARBA00022679"/>
    </source>
</evidence>
<dbReference type="InterPro" id="IPR019257">
    <property type="entry name" value="MeTrfase_dom"/>
</dbReference>
<evidence type="ECO:0000313" key="5">
    <source>
        <dbReference type="Proteomes" id="UP000298049"/>
    </source>
</evidence>
<dbReference type="RefSeq" id="WP_136547852.1">
    <property type="nucleotide sequence ID" value="NZ_CP031093.1"/>
</dbReference>
<proteinExistence type="predicted"/>
<accession>A0A4P7XI19</accession>
<dbReference type="Proteomes" id="UP000298049">
    <property type="component" value="Chromosome"/>
</dbReference>
<sequence length="331" mass="37107">MNNLAVVDKSVSGGHRNLRVHYLHDCVADDQALVAEGMAASKPWLHPKFFYDTAGSELFDAITETEEYYPTRTEAEIFDRHLDDMLAHVANRQVLVEPGSGNCGKAEQFLRDPKLSHYAPIEISADFLVGCCNRLARAHPDLTVDAICGDFTRCQTLPAAVPESGRLLFFPGSTIGNFDPESAQDLLANFRSLAGSEGYLLIGTDLPKDRGVLEAAYNDSQGFTRRFNLNILDHLNDRLDCHFHAADFDHDAFYNEDLGRIEMHLVCVRDTRVRVGEKHFNLSKGESIHTENSYKYAPDSFVAMASTVGFEPVTYWTDSRQWFAVHLLRAC</sequence>
<dbReference type="PANTHER" id="PTHR43397">
    <property type="entry name" value="ERGOTHIONEINE BIOSYNTHESIS PROTEIN 1"/>
    <property type="match status" value="1"/>
</dbReference>
<evidence type="ECO:0000259" key="3">
    <source>
        <dbReference type="Pfam" id="PF10017"/>
    </source>
</evidence>
<dbReference type="AlphaFoldDB" id="A0A4P7XI19"/>
<dbReference type="Pfam" id="PF10017">
    <property type="entry name" value="Methyltransf_33"/>
    <property type="match status" value="1"/>
</dbReference>
<dbReference type="PIRSF" id="PIRSF018005">
    <property type="entry name" value="UCP018005"/>
    <property type="match status" value="1"/>
</dbReference>